<dbReference type="PANTHER" id="PTHR43685">
    <property type="entry name" value="GLYCOSYLTRANSFERASE"/>
    <property type="match status" value="1"/>
</dbReference>
<accession>A0ABW7NE47</accession>
<keyword evidence="1" id="KW-0812">Transmembrane</keyword>
<feature type="transmembrane region" description="Helical" evidence="1">
    <location>
        <begin position="293"/>
        <end position="311"/>
    </location>
</feature>
<proteinExistence type="predicted"/>
<dbReference type="Proteomes" id="UP001610063">
    <property type="component" value="Unassembled WGS sequence"/>
</dbReference>
<keyword evidence="1" id="KW-0472">Membrane</keyword>
<evidence type="ECO:0000313" key="4">
    <source>
        <dbReference type="Proteomes" id="UP001610063"/>
    </source>
</evidence>
<dbReference type="RefSeq" id="WP_395418186.1">
    <property type="nucleotide sequence ID" value="NZ_JBIPKE010000018.1"/>
</dbReference>
<evidence type="ECO:0000259" key="2">
    <source>
        <dbReference type="Pfam" id="PF00535"/>
    </source>
</evidence>
<dbReference type="EMBL" id="JBIPKE010000018">
    <property type="protein sequence ID" value="MFH6984754.1"/>
    <property type="molecule type" value="Genomic_DNA"/>
</dbReference>
<dbReference type="InterPro" id="IPR050834">
    <property type="entry name" value="Glycosyltransf_2"/>
</dbReference>
<keyword evidence="4" id="KW-1185">Reference proteome</keyword>
<dbReference type="PANTHER" id="PTHR43685:SF2">
    <property type="entry name" value="GLYCOSYLTRANSFERASE 2-LIKE DOMAIN-CONTAINING PROTEIN"/>
    <property type="match status" value="1"/>
</dbReference>
<dbReference type="InterPro" id="IPR029044">
    <property type="entry name" value="Nucleotide-diphossugar_trans"/>
</dbReference>
<dbReference type="Gene3D" id="3.90.550.10">
    <property type="entry name" value="Spore Coat Polysaccharide Biosynthesis Protein SpsA, Chain A"/>
    <property type="match status" value="1"/>
</dbReference>
<sequence length="318" mass="36962">MSKYPLVSVIIPCYNYARYLPECLDSVLAQSYPSWECIIVDDGSEDDTREVALEYAKKDSRISYLFQKNSGPNAARNLGLEVSKGDFIQLLDADDMLEPDKIRYQVEIHRINPHVDIVYSHHRIFGESFNGHKNQVRSFDTPEVSGSGVEIGRTLLKGPFTINSPLIPKELFRKVGLFNPDFRYNEDWMFWLSCLNAGCKFIFNSQPGGLALVRRHENNTSSNLWNTYYYRIVMRREFSKHSPFFELVNLNLEYLNSDIDFLMNIAIDTLKLDYQKGVKKVFQAFLIKPGVRYLLYLVVAVFNAYWLANILRQKSFRN</sequence>
<feature type="domain" description="Glycosyltransferase 2-like" evidence="2">
    <location>
        <begin position="8"/>
        <end position="136"/>
    </location>
</feature>
<dbReference type="InterPro" id="IPR001173">
    <property type="entry name" value="Glyco_trans_2-like"/>
</dbReference>
<comment type="caution">
    <text evidence="3">The sequence shown here is derived from an EMBL/GenBank/DDBJ whole genome shotgun (WGS) entry which is preliminary data.</text>
</comment>
<evidence type="ECO:0000313" key="3">
    <source>
        <dbReference type="EMBL" id="MFH6984754.1"/>
    </source>
</evidence>
<dbReference type="CDD" id="cd00761">
    <property type="entry name" value="Glyco_tranf_GTA_type"/>
    <property type="match status" value="1"/>
</dbReference>
<dbReference type="SUPFAM" id="SSF53448">
    <property type="entry name" value="Nucleotide-diphospho-sugar transferases"/>
    <property type="match status" value="1"/>
</dbReference>
<reference evidence="3 4" key="1">
    <citation type="journal article" date="2013" name="Int. J. Syst. Evol. Microbiol.">
        <title>Marinoscillum luteum sp. nov., isolated from marine sediment.</title>
        <authorList>
            <person name="Cha I.T."/>
            <person name="Park S.J."/>
            <person name="Kim S.J."/>
            <person name="Kim J.G."/>
            <person name="Jung M.Y."/>
            <person name="Shin K.S."/>
            <person name="Kwon K.K."/>
            <person name="Yang S.H."/>
            <person name="Seo Y.S."/>
            <person name="Rhee S.K."/>
        </authorList>
    </citation>
    <scope>NUCLEOTIDE SEQUENCE [LARGE SCALE GENOMIC DNA]</scope>
    <source>
        <strain evidence="3 4">KCTC 23939</strain>
    </source>
</reference>
<evidence type="ECO:0000256" key="1">
    <source>
        <dbReference type="SAM" id="Phobius"/>
    </source>
</evidence>
<protein>
    <submittedName>
        <fullName evidence="3">Glycosyltransferase family 2 protein</fullName>
    </submittedName>
</protein>
<gene>
    <name evidence="3" type="ORF">ACHKAR_14960</name>
</gene>
<dbReference type="Pfam" id="PF00535">
    <property type="entry name" value="Glycos_transf_2"/>
    <property type="match status" value="1"/>
</dbReference>
<name>A0ABW7NE47_9BACT</name>
<organism evidence="3 4">
    <name type="scientific">Marinoscillum luteum</name>
    <dbReference type="NCBI Taxonomy" id="861051"/>
    <lineage>
        <taxon>Bacteria</taxon>
        <taxon>Pseudomonadati</taxon>
        <taxon>Bacteroidota</taxon>
        <taxon>Cytophagia</taxon>
        <taxon>Cytophagales</taxon>
        <taxon>Reichenbachiellaceae</taxon>
        <taxon>Marinoscillum</taxon>
    </lineage>
</organism>
<keyword evidence="1" id="KW-1133">Transmembrane helix</keyword>